<dbReference type="GO" id="GO:1990904">
    <property type="term" value="C:ribonucleoprotein complex"/>
    <property type="evidence" value="ECO:0007669"/>
    <property type="project" value="UniProtKB-KW"/>
</dbReference>
<evidence type="ECO:0000256" key="1">
    <source>
        <dbReference type="ARBA" id="ARBA00009254"/>
    </source>
</evidence>
<protein>
    <recommendedName>
        <fullName evidence="4 5">Large ribosomal subunit protein uL29</fullName>
    </recommendedName>
</protein>
<dbReference type="EMBL" id="RQFP01000014">
    <property type="protein sequence ID" value="TGK91934.1"/>
    <property type="molecule type" value="Genomic_DNA"/>
</dbReference>
<dbReference type="OrthoDB" id="331322at2"/>
<feature type="region of interest" description="Disordered" evidence="6">
    <location>
        <begin position="68"/>
        <end position="90"/>
    </location>
</feature>
<evidence type="ECO:0000313" key="8">
    <source>
        <dbReference type="Proteomes" id="UP000297891"/>
    </source>
</evidence>
<evidence type="ECO:0000256" key="6">
    <source>
        <dbReference type="SAM" id="MobiDB-lite"/>
    </source>
</evidence>
<gene>
    <name evidence="5 7" type="primary">rpmC</name>
    <name evidence="7" type="ORF">EHQ30_17275</name>
</gene>
<dbReference type="SUPFAM" id="SSF46561">
    <property type="entry name" value="Ribosomal protein L29 (L29p)"/>
    <property type="match status" value="1"/>
</dbReference>
<dbReference type="GO" id="GO:0005840">
    <property type="term" value="C:ribosome"/>
    <property type="evidence" value="ECO:0007669"/>
    <property type="project" value="UniProtKB-KW"/>
</dbReference>
<keyword evidence="8" id="KW-1185">Reference proteome</keyword>
<keyword evidence="2 5" id="KW-0689">Ribosomal protein</keyword>
<dbReference type="Pfam" id="PF00831">
    <property type="entry name" value="Ribosomal_L29"/>
    <property type="match status" value="1"/>
</dbReference>
<evidence type="ECO:0000256" key="3">
    <source>
        <dbReference type="ARBA" id="ARBA00023274"/>
    </source>
</evidence>
<dbReference type="HAMAP" id="MF_00374">
    <property type="entry name" value="Ribosomal_uL29"/>
    <property type="match status" value="1"/>
</dbReference>
<dbReference type="RefSeq" id="WP_100790761.1">
    <property type="nucleotide sequence ID" value="NZ_NPDQ01000004.1"/>
</dbReference>
<dbReference type="GO" id="GO:0003735">
    <property type="term" value="F:structural constituent of ribosome"/>
    <property type="evidence" value="ECO:0007669"/>
    <property type="project" value="InterPro"/>
</dbReference>
<name>A0A2M9Y1K2_9LEPT</name>
<proteinExistence type="inferred from homology"/>
<feature type="compositionally biased region" description="Low complexity" evidence="6">
    <location>
        <begin position="72"/>
        <end position="82"/>
    </location>
</feature>
<comment type="similarity">
    <text evidence="1 5">Belongs to the universal ribosomal protein uL29 family.</text>
</comment>
<dbReference type="InterPro" id="IPR001854">
    <property type="entry name" value="Ribosomal_uL29"/>
</dbReference>
<keyword evidence="3 5" id="KW-0687">Ribonucleoprotein</keyword>
<reference evidence="7" key="1">
    <citation type="journal article" date="2019" name="PLoS Negl. Trop. Dis.">
        <title>Revisiting the worldwide diversity of Leptospira species in the environment.</title>
        <authorList>
            <person name="Vincent A.T."/>
            <person name="Schiettekatte O."/>
            <person name="Bourhy P."/>
            <person name="Veyrier F.J."/>
            <person name="Picardeau M."/>
        </authorList>
    </citation>
    <scope>NUCLEOTIDE SEQUENCE [LARGE SCALE GENOMIC DNA]</scope>
    <source>
        <strain evidence="7">201800277</strain>
    </source>
</reference>
<evidence type="ECO:0000256" key="2">
    <source>
        <dbReference type="ARBA" id="ARBA00022980"/>
    </source>
</evidence>
<dbReference type="NCBIfam" id="TIGR00012">
    <property type="entry name" value="L29"/>
    <property type="match status" value="1"/>
</dbReference>
<dbReference type="Gene3D" id="1.10.287.310">
    <property type="match status" value="1"/>
</dbReference>
<evidence type="ECO:0000256" key="5">
    <source>
        <dbReference type="HAMAP-Rule" id="MF_00374"/>
    </source>
</evidence>
<comment type="caution">
    <text evidence="7">The sequence shown here is derived from an EMBL/GenBank/DDBJ whole genome shotgun (WGS) entry which is preliminary data.</text>
</comment>
<sequence length="90" mass="10074">MKDDFNSLSPEDLKKEILSSSEEVRKARFQFGVTRSLENPKLIRNHKKRIAQALTVLREKELSAKGKLKQIAPKAGSAPKAAKTTKGKKK</sequence>
<evidence type="ECO:0000313" key="7">
    <source>
        <dbReference type="EMBL" id="TGK91934.1"/>
    </source>
</evidence>
<evidence type="ECO:0000256" key="4">
    <source>
        <dbReference type="ARBA" id="ARBA00035204"/>
    </source>
</evidence>
<dbReference type="InterPro" id="IPR036049">
    <property type="entry name" value="Ribosomal_uL29_sf"/>
</dbReference>
<organism evidence="7 8">
    <name type="scientific">Leptospira brenneri</name>
    <dbReference type="NCBI Taxonomy" id="2023182"/>
    <lineage>
        <taxon>Bacteria</taxon>
        <taxon>Pseudomonadati</taxon>
        <taxon>Spirochaetota</taxon>
        <taxon>Spirochaetia</taxon>
        <taxon>Leptospirales</taxon>
        <taxon>Leptospiraceae</taxon>
        <taxon>Leptospira</taxon>
    </lineage>
</organism>
<dbReference type="AlphaFoldDB" id="A0A2M9Y1K2"/>
<dbReference type="GO" id="GO:0006412">
    <property type="term" value="P:translation"/>
    <property type="evidence" value="ECO:0007669"/>
    <property type="project" value="UniProtKB-UniRule"/>
</dbReference>
<accession>A0A2M9Y1K2</accession>
<dbReference type="Proteomes" id="UP000297891">
    <property type="component" value="Unassembled WGS sequence"/>
</dbReference>
<dbReference type="CDD" id="cd00427">
    <property type="entry name" value="Ribosomal_L29_HIP"/>
    <property type="match status" value="1"/>
</dbReference>